<dbReference type="InterPro" id="IPR001965">
    <property type="entry name" value="Znf_PHD"/>
</dbReference>
<dbReference type="PANTHER" id="PTHR47177:SF5">
    <property type="entry name" value="PHD AND RING FINGER DOMAIN-CONTAINING PROTEIN 1"/>
    <property type="match status" value="1"/>
</dbReference>
<dbReference type="InterPro" id="IPR017907">
    <property type="entry name" value="Znf_RING_CS"/>
</dbReference>
<feature type="non-terminal residue" evidence="8">
    <location>
        <position position="1261"/>
    </location>
</feature>
<feature type="compositionally biased region" description="Polar residues" evidence="5">
    <location>
        <begin position="1225"/>
        <end position="1243"/>
    </location>
</feature>
<evidence type="ECO:0000259" key="7">
    <source>
        <dbReference type="PROSITE" id="PS50089"/>
    </source>
</evidence>
<dbReference type="GO" id="GO:0008270">
    <property type="term" value="F:zinc ion binding"/>
    <property type="evidence" value="ECO:0007669"/>
    <property type="project" value="UniProtKB-KW"/>
</dbReference>
<feature type="region of interest" description="Disordered" evidence="5">
    <location>
        <begin position="1222"/>
        <end position="1261"/>
    </location>
</feature>
<feature type="domain" description="PHD-type" evidence="6">
    <location>
        <begin position="401"/>
        <end position="450"/>
    </location>
</feature>
<protein>
    <submittedName>
        <fullName evidence="8">Uncharacterized protein</fullName>
    </submittedName>
</protein>
<dbReference type="OrthoDB" id="365379at2759"/>
<feature type="compositionally biased region" description="Basic residues" evidence="5">
    <location>
        <begin position="114"/>
        <end position="137"/>
    </location>
</feature>
<dbReference type="Proteomes" id="UP000729402">
    <property type="component" value="Unassembled WGS sequence"/>
</dbReference>
<dbReference type="PROSITE" id="PS50089">
    <property type="entry name" value="ZF_RING_2"/>
    <property type="match status" value="1"/>
</dbReference>
<keyword evidence="3" id="KW-0862">Zinc</keyword>
<feature type="compositionally biased region" description="Acidic residues" evidence="5">
    <location>
        <begin position="67"/>
        <end position="104"/>
    </location>
</feature>
<feature type="compositionally biased region" description="Basic and acidic residues" evidence="5">
    <location>
        <begin position="22"/>
        <end position="37"/>
    </location>
</feature>
<organism evidence="8 9">
    <name type="scientific">Zizania palustris</name>
    <name type="common">Northern wild rice</name>
    <dbReference type="NCBI Taxonomy" id="103762"/>
    <lineage>
        <taxon>Eukaryota</taxon>
        <taxon>Viridiplantae</taxon>
        <taxon>Streptophyta</taxon>
        <taxon>Embryophyta</taxon>
        <taxon>Tracheophyta</taxon>
        <taxon>Spermatophyta</taxon>
        <taxon>Magnoliopsida</taxon>
        <taxon>Liliopsida</taxon>
        <taxon>Poales</taxon>
        <taxon>Poaceae</taxon>
        <taxon>BOP clade</taxon>
        <taxon>Oryzoideae</taxon>
        <taxon>Oryzeae</taxon>
        <taxon>Zizaniinae</taxon>
        <taxon>Zizania</taxon>
    </lineage>
</organism>
<dbReference type="InterPro" id="IPR001841">
    <property type="entry name" value="Znf_RING"/>
</dbReference>
<feature type="compositionally biased region" description="Low complexity" evidence="5">
    <location>
        <begin position="993"/>
        <end position="1011"/>
    </location>
</feature>
<dbReference type="Pfam" id="PF13639">
    <property type="entry name" value="zf-RING_2"/>
    <property type="match status" value="1"/>
</dbReference>
<dbReference type="PROSITE" id="PS50016">
    <property type="entry name" value="ZF_PHD_2"/>
    <property type="match status" value="1"/>
</dbReference>
<keyword evidence="2 4" id="KW-0863">Zinc-finger</keyword>
<feature type="domain" description="RING-type" evidence="7">
    <location>
        <begin position="311"/>
        <end position="353"/>
    </location>
</feature>
<reference evidence="8" key="1">
    <citation type="journal article" date="2021" name="bioRxiv">
        <title>Whole Genome Assembly and Annotation of Northern Wild Rice, Zizania palustris L., Supports a Whole Genome Duplication in the Zizania Genus.</title>
        <authorList>
            <person name="Haas M."/>
            <person name="Kono T."/>
            <person name="Macchietto M."/>
            <person name="Millas R."/>
            <person name="McGilp L."/>
            <person name="Shao M."/>
            <person name="Duquette J."/>
            <person name="Hirsch C.N."/>
            <person name="Kimball J."/>
        </authorList>
    </citation>
    <scope>NUCLEOTIDE SEQUENCE</scope>
    <source>
        <tissue evidence="8">Fresh leaf tissue</tissue>
    </source>
</reference>
<proteinExistence type="predicted"/>
<evidence type="ECO:0000256" key="1">
    <source>
        <dbReference type="ARBA" id="ARBA00022723"/>
    </source>
</evidence>
<feature type="region of interest" description="Disordered" evidence="5">
    <location>
        <begin position="986"/>
        <end position="1051"/>
    </location>
</feature>
<evidence type="ECO:0000313" key="9">
    <source>
        <dbReference type="Proteomes" id="UP000729402"/>
    </source>
</evidence>
<feature type="region of interest" description="Disordered" evidence="5">
    <location>
        <begin position="782"/>
        <end position="802"/>
    </location>
</feature>
<sequence>MERDVMHDDGDKYLADGDDEEHVSAKASGEEDRRGDDALQPAPDLDLHTPRLKWKPPGSRCRRHDGDDDYEEEEEEEEEEDLDPDVDEEEEDESQDEEPEEVEGDDKATTNNHSSKRKPAAGCQHRKQKRKCSRVSKGKTTEATSASWQRKRWLVDVYEDEDKDADFIVKDDQDEENHGPRNKTRAVRKTRDGTLEPYDEAATWPAVESDTPDFEFVMSAEEPAEKETPAIEPAKTNGKKGNMNWGSGSKSPSDFDYVISEGELKNLGVSRSPQTASQSLTTLPRQTFLTSRAGEKGKEVKEPEEAWKQICGICLSEEQRATIQGMLSSCSHYFCFACIMQWSKVESRCPLCKRRFATITKSSMENLGLGSRKSVIMVEKRDQVYQPTEEEMRHWLHPFENVVCTECNCGGDDNLMLVCDICDSSAHTYCVGLGREVPEGNWCCGVCRSGGEGPSNAQAQDRVVHCRESNTNHVNSNSGSFGLATSSGVFQRPHPQPINTQPSPQGFDLNLSPRETLEGEREELHVSAHAVSTTLDSSRAFDHTLQFSPRGATNVSQNPTQRNRTIPENEQNQQSMCAPTEVNPSCSRDNYMQNQQSSSPFVQPANGFIERTYGGGEKFQGAKYELIPFVKRNVKQIWVQSPFSMDESAFKNIARRATHTILALSGIAHNRDMYRSEMARRGAADAGRYGADCTHLVVCGLLCLVVPSSGFFSRLTCFVVPLSGFLKDGKKLVSELWVDDSLNLGEMAGAWLIPAGLMAWEILPVDDYTKSGWELEIMMAQAKDSEDEEEAGGSSSPSKCVTRSTHATDLEWQLWTIVLNGKEEVPDDQVNRHHHVHQLTTMPALSADNTENIDENGLDSTNQNNAMQACSIKEYPGLKLLQKMLLEVSIIGSLKPSNGSSATGTASSPFLSRKSASEGATVSGLSRNSTQSVILTGKEKYGSFKSNSLSYRRTSLKLVRLVEGQKLPESSTDGRESLRENTLALSEARSEKGYAASSSSNSEVEKSYSLSLQNGDTEMNDSPQEGPTSKVKNASAKRCGNTSNKAATSRSQKCKDEIISSKSNHDKVVSCEYVEAQPEKNHASPNGSECAVFFPEEISNSKANNVAAKSSLHASSEVNSELALSNTESAEKNMGEYSKRLLCYVITDEHQIGSFQMVPNAIARNMVAKASQTADADVPVVNNTGSMSSESECGMQNSFGAEPCKNGNAFVSEVKVVYLRRASESSKNASNATVDQSPQNSNDDGAKDAGGSSFKDVPNRV</sequence>
<evidence type="ECO:0000256" key="3">
    <source>
        <dbReference type="ARBA" id="ARBA00022833"/>
    </source>
</evidence>
<name>A0A8J5T4D3_ZIZPA</name>
<keyword evidence="1" id="KW-0479">Metal-binding</keyword>
<feature type="region of interest" description="Disordered" evidence="5">
    <location>
        <begin position="1"/>
        <end position="153"/>
    </location>
</feature>
<dbReference type="SMART" id="SM00184">
    <property type="entry name" value="RING"/>
    <property type="match status" value="1"/>
</dbReference>
<feature type="compositionally biased region" description="Basic and acidic residues" evidence="5">
    <location>
        <begin position="168"/>
        <end position="179"/>
    </location>
</feature>
<dbReference type="PANTHER" id="PTHR47177">
    <property type="entry name" value="F18C1.6 PROTEIN"/>
    <property type="match status" value="1"/>
</dbReference>
<evidence type="ECO:0000313" key="8">
    <source>
        <dbReference type="EMBL" id="KAG8079242.1"/>
    </source>
</evidence>
<dbReference type="EMBL" id="JAAALK010000282">
    <property type="protein sequence ID" value="KAG8079242.1"/>
    <property type="molecule type" value="Genomic_DNA"/>
</dbReference>
<reference evidence="8" key="2">
    <citation type="submission" date="2021-02" db="EMBL/GenBank/DDBJ databases">
        <authorList>
            <person name="Kimball J.A."/>
            <person name="Haas M.W."/>
            <person name="Macchietto M."/>
            <person name="Kono T."/>
            <person name="Duquette J."/>
            <person name="Shao M."/>
        </authorList>
    </citation>
    <scope>NUCLEOTIDE SEQUENCE</scope>
    <source>
        <tissue evidence="8">Fresh leaf tissue</tissue>
    </source>
</reference>
<feature type="region of interest" description="Disordered" evidence="5">
    <location>
        <begin position="547"/>
        <end position="581"/>
    </location>
</feature>
<keyword evidence="9" id="KW-1185">Reference proteome</keyword>
<evidence type="ECO:0000256" key="2">
    <source>
        <dbReference type="ARBA" id="ARBA00022771"/>
    </source>
</evidence>
<dbReference type="SMART" id="SM00249">
    <property type="entry name" value="PHD"/>
    <property type="match status" value="1"/>
</dbReference>
<feature type="compositionally biased region" description="Polar residues" evidence="5">
    <location>
        <begin position="1012"/>
        <end position="1032"/>
    </location>
</feature>
<evidence type="ECO:0000256" key="5">
    <source>
        <dbReference type="SAM" id="MobiDB-lite"/>
    </source>
</evidence>
<feature type="compositionally biased region" description="Basic and acidic residues" evidence="5">
    <location>
        <begin position="1"/>
        <end position="15"/>
    </location>
</feature>
<evidence type="ECO:0000256" key="4">
    <source>
        <dbReference type="PROSITE-ProRule" id="PRU00175"/>
    </source>
</evidence>
<dbReference type="CDD" id="cd16574">
    <property type="entry name" value="RING-HC_Topors"/>
    <property type="match status" value="1"/>
</dbReference>
<accession>A0A8J5T4D3</accession>
<dbReference type="InterPro" id="IPR019787">
    <property type="entry name" value="Znf_PHD-finger"/>
</dbReference>
<evidence type="ECO:0000259" key="6">
    <source>
        <dbReference type="PROSITE" id="PS50016"/>
    </source>
</evidence>
<gene>
    <name evidence="8" type="ORF">GUJ93_ZPchr0007g3747</name>
</gene>
<dbReference type="InterPro" id="IPR058746">
    <property type="entry name" value="Znf_RING-type_Topors"/>
</dbReference>
<feature type="region of interest" description="Disordered" evidence="5">
    <location>
        <begin position="168"/>
        <end position="248"/>
    </location>
</feature>
<comment type="caution">
    <text evidence="8">The sequence shown here is derived from an EMBL/GenBank/DDBJ whole genome shotgun (WGS) entry which is preliminary data.</text>
</comment>
<dbReference type="PROSITE" id="PS00518">
    <property type="entry name" value="ZF_RING_1"/>
    <property type="match status" value="1"/>
</dbReference>
<feature type="compositionally biased region" description="Polar residues" evidence="5">
    <location>
        <begin position="1040"/>
        <end position="1051"/>
    </location>
</feature>
<dbReference type="AlphaFoldDB" id="A0A8J5T4D3"/>